<proteinExistence type="predicted"/>
<reference evidence="1" key="2">
    <citation type="journal article" date="2015" name="Data Brief">
        <title>Shoot transcriptome of the giant reed, Arundo donax.</title>
        <authorList>
            <person name="Barrero R.A."/>
            <person name="Guerrero F.D."/>
            <person name="Moolhuijzen P."/>
            <person name="Goolsby J.A."/>
            <person name="Tidwell J."/>
            <person name="Bellgard S.E."/>
            <person name="Bellgard M.I."/>
        </authorList>
    </citation>
    <scope>NUCLEOTIDE SEQUENCE</scope>
    <source>
        <tissue evidence="1">Shoot tissue taken approximately 20 cm above the soil surface</tissue>
    </source>
</reference>
<organism evidence="1">
    <name type="scientific">Arundo donax</name>
    <name type="common">Giant reed</name>
    <name type="synonym">Donax arundinaceus</name>
    <dbReference type="NCBI Taxonomy" id="35708"/>
    <lineage>
        <taxon>Eukaryota</taxon>
        <taxon>Viridiplantae</taxon>
        <taxon>Streptophyta</taxon>
        <taxon>Embryophyta</taxon>
        <taxon>Tracheophyta</taxon>
        <taxon>Spermatophyta</taxon>
        <taxon>Magnoliopsida</taxon>
        <taxon>Liliopsida</taxon>
        <taxon>Poales</taxon>
        <taxon>Poaceae</taxon>
        <taxon>PACMAD clade</taxon>
        <taxon>Arundinoideae</taxon>
        <taxon>Arundineae</taxon>
        <taxon>Arundo</taxon>
    </lineage>
</organism>
<dbReference type="AlphaFoldDB" id="A0A0A8ZHR6"/>
<sequence length="35" mass="3911">MFSRQCAAPELDEFLTLDAYNLIVVRHPGASTCEL</sequence>
<protein>
    <submittedName>
        <fullName evidence="1">Mas1</fullName>
    </submittedName>
</protein>
<name>A0A0A8ZHR6_ARUDO</name>
<evidence type="ECO:0000313" key="1">
    <source>
        <dbReference type="EMBL" id="JAD37213.1"/>
    </source>
</evidence>
<reference evidence="1" key="1">
    <citation type="submission" date="2014-09" db="EMBL/GenBank/DDBJ databases">
        <authorList>
            <person name="Magalhaes I.L.F."/>
            <person name="Oliveira U."/>
            <person name="Santos F.R."/>
            <person name="Vidigal T.H.D.A."/>
            <person name="Brescovit A.D."/>
            <person name="Santos A.J."/>
        </authorList>
    </citation>
    <scope>NUCLEOTIDE SEQUENCE</scope>
    <source>
        <tissue evidence="1">Shoot tissue taken approximately 20 cm above the soil surface</tissue>
    </source>
</reference>
<accession>A0A0A8ZHR6</accession>
<dbReference type="EMBL" id="GBRH01260682">
    <property type="protein sequence ID" value="JAD37213.1"/>
    <property type="molecule type" value="Transcribed_RNA"/>
</dbReference>